<sequence length="82" mass="8748">MRDLPPIGKLPDIDAAAQRVVRAILQGETVGLLLDHDADGVTAGAVLWTVMTENFGFPAGKLHAVLSHRIQEGYGVSDKLVD</sequence>
<dbReference type="InterPro" id="IPR051673">
    <property type="entry name" value="SSDNA_exonuclease_RecJ"/>
</dbReference>
<comment type="caution">
    <text evidence="1">The sequence shown here is derived from an EMBL/GenBank/DDBJ whole genome shotgun (WGS) entry which is preliminary data.</text>
</comment>
<dbReference type="InterPro" id="IPR038763">
    <property type="entry name" value="DHH_sf"/>
</dbReference>
<keyword evidence="1" id="KW-0378">Hydrolase</keyword>
<organism evidence="1">
    <name type="scientific">mine drainage metagenome</name>
    <dbReference type="NCBI Taxonomy" id="410659"/>
    <lineage>
        <taxon>unclassified sequences</taxon>
        <taxon>metagenomes</taxon>
        <taxon>ecological metagenomes</taxon>
    </lineage>
</organism>
<reference evidence="1" key="2">
    <citation type="journal article" date="2014" name="ISME J.">
        <title>Microbial stratification in low pH oxic and suboxic macroscopic growths along an acid mine drainage.</title>
        <authorList>
            <person name="Mendez-Garcia C."/>
            <person name="Mesa V."/>
            <person name="Sprenger R.R."/>
            <person name="Richter M."/>
            <person name="Diez M.S."/>
            <person name="Solano J."/>
            <person name="Bargiela R."/>
            <person name="Golyshina O.V."/>
            <person name="Manteca A."/>
            <person name="Ramos J.L."/>
            <person name="Gallego J.R."/>
            <person name="Llorente I."/>
            <person name="Martins Dos Santos V.A."/>
            <person name="Jensen O.N."/>
            <person name="Pelaez A.I."/>
            <person name="Sanchez J."/>
            <person name="Ferrer M."/>
        </authorList>
    </citation>
    <scope>NUCLEOTIDE SEQUENCE</scope>
</reference>
<protein>
    <submittedName>
        <fullName evidence="1">Single-stranded-DNA-specific exonuclease</fullName>
    </submittedName>
</protein>
<dbReference type="PANTHER" id="PTHR30255:SF2">
    <property type="entry name" value="SINGLE-STRANDED-DNA-SPECIFIC EXONUCLEASE RECJ"/>
    <property type="match status" value="1"/>
</dbReference>
<name>T0ZWM6_9ZZZZ</name>
<dbReference type="GO" id="GO:0004527">
    <property type="term" value="F:exonuclease activity"/>
    <property type="evidence" value="ECO:0007669"/>
    <property type="project" value="UniProtKB-KW"/>
</dbReference>
<dbReference type="PANTHER" id="PTHR30255">
    <property type="entry name" value="SINGLE-STRANDED-DNA-SPECIFIC EXONUCLEASE RECJ"/>
    <property type="match status" value="1"/>
</dbReference>
<keyword evidence="1" id="KW-0269">Exonuclease</keyword>
<feature type="non-terminal residue" evidence="1">
    <location>
        <position position="82"/>
    </location>
</feature>
<dbReference type="AlphaFoldDB" id="T0ZWM6"/>
<accession>T0ZWM6</accession>
<gene>
    <name evidence="1" type="ORF">B2A_13362</name>
</gene>
<proteinExistence type="predicted"/>
<keyword evidence="1" id="KW-0540">Nuclease</keyword>
<dbReference type="Gene3D" id="3.90.1640.30">
    <property type="match status" value="1"/>
</dbReference>
<dbReference type="EMBL" id="AUZZ01009670">
    <property type="protein sequence ID" value="EQD33049.1"/>
    <property type="molecule type" value="Genomic_DNA"/>
</dbReference>
<dbReference type="SUPFAM" id="SSF64182">
    <property type="entry name" value="DHH phosphoesterases"/>
    <property type="match status" value="1"/>
</dbReference>
<reference evidence="1" key="1">
    <citation type="submission" date="2013-08" db="EMBL/GenBank/DDBJ databases">
        <authorList>
            <person name="Mendez C."/>
            <person name="Richter M."/>
            <person name="Ferrer M."/>
            <person name="Sanchez J."/>
        </authorList>
    </citation>
    <scope>NUCLEOTIDE SEQUENCE</scope>
</reference>
<evidence type="ECO:0000313" key="1">
    <source>
        <dbReference type="EMBL" id="EQD33049.1"/>
    </source>
</evidence>